<proteinExistence type="predicted"/>
<organism evidence="1 2">
    <name type="scientific">Gossypium laxum</name>
    <dbReference type="NCBI Taxonomy" id="34288"/>
    <lineage>
        <taxon>Eukaryota</taxon>
        <taxon>Viridiplantae</taxon>
        <taxon>Streptophyta</taxon>
        <taxon>Embryophyta</taxon>
        <taxon>Tracheophyta</taxon>
        <taxon>Spermatophyta</taxon>
        <taxon>Magnoliopsida</taxon>
        <taxon>eudicotyledons</taxon>
        <taxon>Gunneridae</taxon>
        <taxon>Pentapetalae</taxon>
        <taxon>rosids</taxon>
        <taxon>malvids</taxon>
        <taxon>Malvales</taxon>
        <taxon>Malvaceae</taxon>
        <taxon>Malvoideae</taxon>
        <taxon>Gossypium</taxon>
    </lineage>
</organism>
<protein>
    <submittedName>
        <fullName evidence="1">Uncharacterized protein</fullName>
    </submittedName>
</protein>
<comment type="caution">
    <text evidence="1">The sequence shown here is derived from an EMBL/GenBank/DDBJ whole genome shotgun (WGS) entry which is preliminary data.</text>
</comment>
<name>A0A7J8ZM30_9ROSI</name>
<evidence type="ECO:0000313" key="1">
    <source>
        <dbReference type="EMBL" id="MBA0712680.1"/>
    </source>
</evidence>
<feature type="non-terminal residue" evidence="1">
    <location>
        <position position="18"/>
    </location>
</feature>
<keyword evidence="2" id="KW-1185">Reference proteome</keyword>
<sequence length="18" mass="2070">MIMSWRRVLKSAQALAAH</sequence>
<dbReference type="EMBL" id="JABEZV010000006">
    <property type="protein sequence ID" value="MBA0712680.1"/>
    <property type="molecule type" value="Genomic_DNA"/>
</dbReference>
<gene>
    <name evidence="1" type="ORF">Golax_011762</name>
</gene>
<dbReference type="Proteomes" id="UP000593574">
    <property type="component" value="Unassembled WGS sequence"/>
</dbReference>
<reference evidence="1 2" key="1">
    <citation type="journal article" date="2019" name="Genome Biol. Evol.">
        <title>Insights into the evolution of the New World diploid cottons (Gossypium, subgenus Houzingenia) based on genome sequencing.</title>
        <authorList>
            <person name="Grover C.E."/>
            <person name="Arick M.A. 2nd"/>
            <person name="Thrash A."/>
            <person name="Conover J.L."/>
            <person name="Sanders W.S."/>
            <person name="Peterson D.G."/>
            <person name="Frelichowski J.E."/>
            <person name="Scheffler J.A."/>
            <person name="Scheffler B.E."/>
            <person name="Wendel J.F."/>
        </authorList>
    </citation>
    <scope>NUCLEOTIDE SEQUENCE [LARGE SCALE GENOMIC DNA]</scope>
    <source>
        <strain evidence="1">4</strain>
        <tissue evidence="1">Leaf</tissue>
    </source>
</reference>
<accession>A0A7J8ZM30</accession>
<dbReference type="AlphaFoldDB" id="A0A7J8ZM30"/>
<evidence type="ECO:0000313" key="2">
    <source>
        <dbReference type="Proteomes" id="UP000593574"/>
    </source>
</evidence>